<feature type="region of interest" description="Disordered" evidence="9">
    <location>
        <begin position="471"/>
        <end position="490"/>
    </location>
</feature>
<feature type="transmembrane region" description="Helical" evidence="10">
    <location>
        <begin position="85"/>
        <end position="103"/>
    </location>
</feature>
<dbReference type="InterPro" id="IPR001623">
    <property type="entry name" value="DnaJ_domain"/>
</dbReference>
<evidence type="ECO:0000256" key="2">
    <source>
        <dbReference type="ARBA" id="ARBA00022448"/>
    </source>
</evidence>
<keyword evidence="5" id="KW-0653">Protein transport</keyword>
<dbReference type="OrthoDB" id="1734229at2759"/>
<keyword evidence="8" id="KW-0143">Chaperone</keyword>
<evidence type="ECO:0000313" key="13">
    <source>
        <dbReference type="Proteomes" id="UP000310158"/>
    </source>
</evidence>
<keyword evidence="2" id="KW-0813">Transport</keyword>
<reference evidence="12 13" key="1">
    <citation type="submission" date="2019-02" db="EMBL/GenBank/DDBJ databases">
        <title>Genome sequencing of the rare red list fungi Bondarzewia mesenterica.</title>
        <authorList>
            <person name="Buettner E."/>
            <person name="Kellner H."/>
        </authorList>
    </citation>
    <scope>NUCLEOTIDE SEQUENCE [LARGE SCALE GENOMIC DNA]</scope>
    <source>
        <strain evidence="12 13">DSM 108281</strain>
    </source>
</reference>
<evidence type="ECO:0000256" key="8">
    <source>
        <dbReference type="ARBA" id="ARBA00023186"/>
    </source>
</evidence>
<evidence type="ECO:0000256" key="1">
    <source>
        <dbReference type="ARBA" id="ARBA00004477"/>
    </source>
</evidence>
<evidence type="ECO:0000256" key="4">
    <source>
        <dbReference type="ARBA" id="ARBA00022824"/>
    </source>
</evidence>
<dbReference type="InterPro" id="IPR004179">
    <property type="entry name" value="Sec63-dom"/>
</dbReference>
<keyword evidence="3 10" id="KW-0812">Transmembrane</keyword>
<dbReference type="InterPro" id="IPR035892">
    <property type="entry name" value="C2_domain_sf"/>
</dbReference>
<evidence type="ECO:0000256" key="3">
    <source>
        <dbReference type="ARBA" id="ARBA00022692"/>
    </source>
</evidence>
<dbReference type="CDD" id="cd06257">
    <property type="entry name" value="DnaJ"/>
    <property type="match status" value="1"/>
</dbReference>
<dbReference type="SUPFAM" id="SSF46565">
    <property type="entry name" value="Chaperone J-domain"/>
    <property type="match status" value="1"/>
</dbReference>
<feature type="transmembrane region" description="Helical" evidence="10">
    <location>
        <begin position="12"/>
        <end position="33"/>
    </location>
</feature>
<keyword evidence="13" id="KW-1185">Reference proteome</keyword>
<evidence type="ECO:0000256" key="7">
    <source>
        <dbReference type="ARBA" id="ARBA00023136"/>
    </source>
</evidence>
<dbReference type="SMART" id="SM00973">
    <property type="entry name" value="Sec63"/>
    <property type="match status" value="1"/>
</dbReference>
<dbReference type="GO" id="GO:0006620">
    <property type="term" value="P:post-translational protein targeting to endoplasmic reticulum membrane"/>
    <property type="evidence" value="ECO:0007669"/>
    <property type="project" value="TreeGrafter"/>
</dbReference>
<feature type="region of interest" description="Disordered" evidence="9">
    <location>
        <begin position="609"/>
        <end position="670"/>
    </location>
</feature>
<dbReference type="EMBL" id="SGPL01000135">
    <property type="protein sequence ID" value="THH16920.1"/>
    <property type="molecule type" value="Genomic_DNA"/>
</dbReference>
<keyword evidence="4" id="KW-0256">Endoplasmic reticulum</keyword>
<keyword evidence="7 10" id="KW-0472">Membrane</keyword>
<evidence type="ECO:0000313" key="12">
    <source>
        <dbReference type="EMBL" id="THH16920.1"/>
    </source>
</evidence>
<dbReference type="FunFam" id="1.10.287.110:FF:000039">
    <property type="entry name" value="Protein translocation complex component (Npl1)"/>
    <property type="match status" value="1"/>
</dbReference>
<dbReference type="GO" id="GO:0031207">
    <property type="term" value="C:Sec62/Sec63 complex"/>
    <property type="evidence" value="ECO:0007669"/>
    <property type="project" value="TreeGrafter"/>
</dbReference>
<protein>
    <recommendedName>
        <fullName evidence="11">J domain-containing protein</fullName>
    </recommendedName>
</protein>
<dbReference type="AlphaFoldDB" id="A0A4S4M2A2"/>
<dbReference type="Gene3D" id="2.60.40.150">
    <property type="entry name" value="C2 domain"/>
    <property type="match status" value="1"/>
</dbReference>
<keyword evidence="6 10" id="KW-1133">Transmembrane helix</keyword>
<dbReference type="PANTHER" id="PTHR24075:SF0">
    <property type="entry name" value="TRANSLOCATION PROTEIN SEC63 HOMOLOG"/>
    <property type="match status" value="1"/>
</dbReference>
<dbReference type="Gene3D" id="1.10.3380.10">
    <property type="entry name" value="Sec63 N-terminal domain-like domain"/>
    <property type="match status" value="1"/>
</dbReference>
<feature type="compositionally biased region" description="Acidic residues" evidence="9">
    <location>
        <begin position="650"/>
        <end position="670"/>
    </location>
</feature>
<dbReference type="SUPFAM" id="SSF158702">
    <property type="entry name" value="Sec63 N-terminal domain-like"/>
    <property type="match status" value="1"/>
</dbReference>
<dbReference type="Pfam" id="PF00226">
    <property type="entry name" value="DnaJ"/>
    <property type="match status" value="1"/>
</dbReference>
<evidence type="ECO:0000256" key="9">
    <source>
        <dbReference type="SAM" id="MobiDB-lite"/>
    </source>
</evidence>
<evidence type="ECO:0000256" key="6">
    <source>
        <dbReference type="ARBA" id="ARBA00022989"/>
    </source>
</evidence>
<comment type="subcellular location">
    <subcellularLocation>
        <location evidence="1">Endoplasmic reticulum membrane</location>
        <topology evidence="1">Multi-pass membrane protein</topology>
    </subcellularLocation>
</comment>
<organism evidence="12 13">
    <name type="scientific">Bondarzewia mesenterica</name>
    <dbReference type="NCBI Taxonomy" id="1095465"/>
    <lineage>
        <taxon>Eukaryota</taxon>
        <taxon>Fungi</taxon>
        <taxon>Dikarya</taxon>
        <taxon>Basidiomycota</taxon>
        <taxon>Agaricomycotina</taxon>
        <taxon>Agaricomycetes</taxon>
        <taxon>Russulales</taxon>
        <taxon>Bondarzewiaceae</taxon>
        <taxon>Bondarzewia</taxon>
    </lineage>
</organism>
<proteinExistence type="predicted"/>
<dbReference type="PROSITE" id="PS50076">
    <property type="entry name" value="DNAJ_2"/>
    <property type="match status" value="1"/>
</dbReference>
<feature type="transmembrane region" description="Helical" evidence="10">
    <location>
        <begin position="208"/>
        <end position="231"/>
    </location>
</feature>
<accession>A0A4S4M2A2</accession>
<dbReference type="InterPro" id="IPR014756">
    <property type="entry name" value="Ig_E-set"/>
</dbReference>
<dbReference type="GO" id="GO:0003723">
    <property type="term" value="F:RNA binding"/>
    <property type="evidence" value="ECO:0007669"/>
    <property type="project" value="TreeGrafter"/>
</dbReference>
<dbReference type="SMART" id="SM00271">
    <property type="entry name" value="DnaJ"/>
    <property type="match status" value="1"/>
</dbReference>
<dbReference type="Pfam" id="PF02889">
    <property type="entry name" value="Sec63"/>
    <property type="match status" value="1"/>
</dbReference>
<dbReference type="Proteomes" id="UP000310158">
    <property type="component" value="Unassembled WGS sequence"/>
</dbReference>
<feature type="compositionally biased region" description="Acidic residues" evidence="9">
    <location>
        <begin position="615"/>
        <end position="629"/>
    </location>
</feature>
<evidence type="ECO:0000256" key="5">
    <source>
        <dbReference type="ARBA" id="ARBA00022927"/>
    </source>
</evidence>
<comment type="caution">
    <text evidence="12">The sequence shown here is derived from an EMBL/GenBank/DDBJ whole genome shotgun (WGS) entry which is preliminary data.</text>
</comment>
<name>A0A4S4M2A2_9AGAM</name>
<dbReference type="Gene3D" id="1.10.287.110">
    <property type="entry name" value="DnaJ domain"/>
    <property type="match status" value="1"/>
</dbReference>
<dbReference type="PRINTS" id="PR00625">
    <property type="entry name" value="JDOMAIN"/>
</dbReference>
<dbReference type="SUPFAM" id="SSF81296">
    <property type="entry name" value="E set domains"/>
    <property type="match status" value="1"/>
</dbReference>
<dbReference type="InterPro" id="IPR036869">
    <property type="entry name" value="J_dom_sf"/>
</dbReference>
<feature type="domain" description="J" evidence="11">
    <location>
        <begin position="113"/>
        <end position="183"/>
    </location>
</feature>
<dbReference type="GO" id="GO:0008320">
    <property type="term" value="F:protein transmembrane transporter activity"/>
    <property type="evidence" value="ECO:0007669"/>
    <property type="project" value="TreeGrafter"/>
</dbReference>
<sequence>MASYNYDESGNMALYFIITVLFIVLVPLTLSFLSSSSSEAVAFSSLFYEHAVTSGCECGPCMQQRERIRKRETGSLLRPKFTRKGVFTLVGWIVFALLSYKVANAVVENKIYNPYEILGLKLGVSEKEIKSHFKKLSRLYHPDKVKISANETAESVAARFVDITKAYKSLTDVNIRKNYEDYGHPDGRQEITMGIALPRWIVEAQNNIWVLGIYGLVFGVSLPMLVGRWWFGNRQKTKDGIDAQTAARFFKSLTEASGIDEVVGALGKAVEWERTGKKGGLAELEALEKAIDAKIGQRWKDVRLLVEGGENDGRWRTLVLLHAHLLRLEVKDAGLKREQADLLLRTPGLLNALLNISMARNWFIPTMAVMQLHAYLAQAVLPASGKVKYAQLPGIGQDDIKAIPEDVEDINDYVHVLEEKSDGRLRDVKKAAERWGRLEIVEVSFKVIGERIITPSAYVLLVVKLRLSPPSDTPQENGEAKEEGGQTATEADVAKDEEFLNSNKDFEDLPPSAQGSGWAHAPYWPGNRRPGWWIVIADEKLNKVVVPPMKIADVPFSDPKSSRNYRSYKLRFQAPPGVGLFTWRVHIVSDTLIGEDAVKDVQLKIDDVSALEPDEHGEEDEISEPEEDTLAGQMAAMRGGSVKKSKRESDDESSTDDDEVDGSDSSSDSD</sequence>
<evidence type="ECO:0000259" key="11">
    <source>
        <dbReference type="PROSITE" id="PS50076"/>
    </source>
</evidence>
<evidence type="ECO:0000256" key="10">
    <source>
        <dbReference type="SAM" id="Phobius"/>
    </source>
</evidence>
<dbReference type="PANTHER" id="PTHR24075">
    <property type="entry name" value="SEC63 DOMAIN-CONTAINING"/>
    <property type="match status" value="1"/>
</dbReference>
<gene>
    <name evidence="12" type="ORF">EW146_g3795</name>
</gene>
<dbReference type="GO" id="GO:0006614">
    <property type="term" value="P:SRP-dependent cotranslational protein targeting to membrane"/>
    <property type="evidence" value="ECO:0007669"/>
    <property type="project" value="TreeGrafter"/>
</dbReference>